<dbReference type="Proteomes" id="UP000002051">
    <property type="component" value="Unassembled WGS sequence"/>
</dbReference>
<reference evidence="1 3" key="2">
    <citation type="journal article" date="2014" name="BMC Genomics">
        <title>An improved genome release (version Mt4.0) for the model legume Medicago truncatula.</title>
        <authorList>
            <person name="Tang H."/>
            <person name="Krishnakumar V."/>
            <person name="Bidwell S."/>
            <person name="Rosen B."/>
            <person name="Chan A."/>
            <person name="Zhou S."/>
            <person name="Gentzbittel L."/>
            <person name="Childs K.L."/>
            <person name="Yandell M."/>
            <person name="Gundlach H."/>
            <person name="Mayer K.F."/>
            <person name="Schwartz D.C."/>
            <person name="Town C.D."/>
        </authorList>
    </citation>
    <scope>GENOME REANNOTATION</scope>
    <source>
        <strain evidence="2 3">cv. Jemalong A17</strain>
    </source>
</reference>
<protein>
    <submittedName>
        <fullName evidence="1 2">Uncharacterized protein</fullName>
    </submittedName>
</protein>
<reference evidence="1 3" key="1">
    <citation type="journal article" date="2011" name="Nature">
        <title>The Medicago genome provides insight into the evolution of rhizobial symbioses.</title>
        <authorList>
            <person name="Young N.D."/>
            <person name="Debelle F."/>
            <person name="Oldroyd G.E."/>
            <person name="Geurts R."/>
            <person name="Cannon S.B."/>
            <person name="Udvardi M.K."/>
            <person name="Benedito V.A."/>
            <person name="Mayer K.F."/>
            <person name="Gouzy J."/>
            <person name="Schoof H."/>
            <person name="Van de Peer Y."/>
            <person name="Proost S."/>
            <person name="Cook D.R."/>
            <person name="Meyers B.C."/>
            <person name="Spannagl M."/>
            <person name="Cheung F."/>
            <person name="De Mita S."/>
            <person name="Krishnakumar V."/>
            <person name="Gundlach H."/>
            <person name="Zhou S."/>
            <person name="Mudge J."/>
            <person name="Bharti A.K."/>
            <person name="Murray J.D."/>
            <person name="Naoumkina M.A."/>
            <person name="Rosen B."/>
            <person name="Silverstein K.A."/>
            <person name="Tang H."/>
            <person name="Rombauts S."/>
            <person name="Zhao P.X."/>
            <person name="Zhou P."/>
            <person name="Barbe V."/>
            <person name="Bardou P."/>
            <person name="Bechner M."/>
            <person name="Bellec A."/>
            <person name="Berger A."/>
            <person name="Berges H."/>
            <person name="Bidwell S."/>
            <person name="Bisseling T."/>
            <person name="Choisne N."/>
            <person name="Couloux A."/>
            <person name="Denny R."/>
            <person name="Deshpande S."/>
            <person name="Dai X."/>
            <person name="Doyle J.J."/>
            <person name="Dudez A.M."/>
            <person name="Farmer A.D."/>
            <person name="Fouteau S."/>
            <person name="Franken C."/>
            <person name="Gibelin C."/>
            <person name="Gish J."/>
            <person name="Goldstein S."/>
            <person name="Gonzalez A.J."/>
            <person name="Green P.J."/>
            <person name="Hallab A."/>
            <person name="Hartog M."/>
            <person name="Hua A."/>
            <person name="Humphray S.J."/>
            <person name="Jeong D.H."/>
            <person name="Jing Y."/>
            <person name="Jocker A."/>
            <person name="Kenton S.M."/>
            <person name="Kim D.J."/>
            <person name="Klee K."/>
            <person name="Lai H."/>
            <person name="Lang C."/>
            <person name="Lin S."/>
            <person name="Macmil S.L."/>
            <person name="Magdelenat G."/>
            <person name="Matthews L."/>
            <person name="McCorrison J."/>
            <person name="Monaghan E.L."/>
            <person name="Mun J.H."/>
            <person name="Najar F.Z."/>
            <person name="Nicholson C."/>
            <person name="Noirot C."/>
            <person name="O'Bleness M."/>
            <person name="Paule C.R."/>
            <person name="Poulain J."/>
            <person name="Prion F."/>
            <person name="Qin B."/>
            <person name="Qu C."/>
            <person name="Retzel E.F."/>
            <person name="Riddle C."/>
            <person name="Sallet E."/>
            <person name="Samain S."/>
            <person name="Samson N."/>
            <person name="Sanders I."/>
            <person name="Saurat O."/>
            <person name="Scarpelli C."/>
            <person name="Schiex T."/>
            <person name="Segurens B."/>
            <person name="Severin A.J."/>
            <person name="Sherrier D.J."/>
            <person name="Shi R."/>
            <person name="Sims S."/>
            <person name="Singer S.R."/>
            <person name="Sinharoy S."/>
            <person name="Sterck L."/>
            <person name="Viollet A."/>
            <person name="Wang B.B."/>
            <person name="Wang K."/>
            <person name="Wang M."/>
            <person name="Wang X."/>
            <person name="Warfsmann J."/>
            <person name="Weissenbach J."/>
            <person name="White D.D."/>
            <person name="White J.D."/>
            <person name="Wiley G.B."/>
            <person name="Wincker P."/>
            <person name="Xing Y."/>
            <person name="Yang L."/>
            <person name="Yao Z."/>
            <person name="Ying F."/>
            <person name="Zhai J."/>
            <person name="Zhou L."/>
            <person name="Zuber A."/>
            <person name="Denarie J."/>
            <person name="Dixon R.A."/>
            <person name="May G.D."/>
            <person name="Schwartz D.C."/>
            <person name="Rogers J."/>
            <person name="Quetier F."/>
            <person name="Town C.D."/>
            <person name="Roe B.A."/>
        </authorList>
    </citation>
    <scope>NUCLEOTIDE SEQUENCE [LARGE SCALE GENOMIC DNA]</scope>
    <source>
        <strain evidence="1">A17</strain>
        <strain evidence="2 3">cv. Jemalong A17</strain>
    </source>
</reference>
<evidence type="ECO:0000313" key="1">
    <source>
        <dbReference type="EMBL" id="AES77813.1"/>
    </source>
</evidence>
<dbReference type="AlphaFoldDB" id="G7KS09"/>
<dbReference type="EnsemblPlants" id="AES77813">
    <property type="protein sequence ID" value="AES77813"/>
    <property type="gene ID" value="MTR_7g017520"/>
</dbReference>
<keyword evidence="3" id="KW-1185">Reference proteome</keyword>
<name>G7KS09_MEDTR</name>
<gene>
    <name evidence="1" type="ordered locus">MTR_7g017520</name>
</gene>
<dbReference type="EMBL" id="CM001223">
    <property type="protein sequence ID" value="AES77813.1"/>
    <property type="molecule type" value="Genomic_DNA"/>
</dbReference>
<dbReference type="HOGENOM" id="CLU_2240615_0_0_1"/>
<organism evidence="1 3">
    <name type="scientific">Medicago truncatula</name>
    <name type="common">Barrel medic</name>
    <name type="synonym">Medicago tribuloides</name>
    <dbReference type="NCBI Taxonomy" id="3880"/>
    <lineage>
        <taxon>Eukaryota</taxon>
        <taxon>Viridiplantae</taxon>
        <taxon>Streptophyta</taxon>
        <taxon>Embryophyta</taxon>
        <taxon>Tracheophyta</taxon>
        <taxon>Spermatophyta</taxon>
        <taxon>Magnoliopsida</taxon>
        <taxon>eudicotyledons</taxon>
        <taxon>Gunneridae</taxon>
        <taxon>Pentapetalae</taxon>
        <taxon>rosids</taxon>
        <taxon>fabids</taxon>
        <taxon>Fabales</taxon>
        <taxon>Fabaceae</taxon>
        <taxon>Papilionoideae</taxon>
        <taxon>50 kb inversion clade</taxon>
        <taxon>NPAAA clade</taxon>
        <taxon>Hologalegina</taxon>
        <taxon>IRL clade</taxon>
        <taxon>Trifolieae</taxon>
        <taxon>Medicago</taxon>
    </lineage>
</organism>
<evidence type="ECO:0000313" key="2">
    <source>
        <dbReference type="EnsemblPlants" id="AES77813"/>
    </source>
</evidence>
<evidence type="ECO:0000313" key="3">
    <source>
        <dbReference type="Proteomes" id="UP000002051"/>
    </source>
</evidence>
<sequence length="105" mass="12173">MEGEDICWVDRRPLEELVGELVKNNFISVRLTYVMEGIAKYNPSILKTTHIEAFDAVVNELDAQNVMFCLLIIHFDPQEWIHGLTLFLKNEKQVLAKALELEQEN</sequence>
<reference evidence="2" key="3">
    <citation type="submission" date="2015-04" db="UniProtKB">
        <authorList>
            <consortium name="EnsemblPlants"/>
        </authorList>
    </citation>
    <scope>IDENTIFICATION</scope>
    <source>
        <strain evidence="2">cv. Jemalong A17</strain>
    </source>
</reference>
<accession>G7KS09</accession>
<proteinExistence type="predicted"/>
<dbReference type="PaxDb" id="3880-AES77813"/>